<comment type="caution">
    <text evidence="1">The sequence shown here is derived from an EMBL/GenBank/DDBJ whole genome shotgun (WGS) entry which is preliminary data.</text>
</comment>
<organism evidence="1 2">
    <name type="scientific">Myroides odoratimimus CIP 101113</name>
    <dbReference type="NCBI Taxonomy" id="883154"/>
    <lineage>
        <taxon>Bacteria</taxon>
        <taxon>Pseudomonadati</taxon>
        <taxon>Bacteroidota</taxon>
        <taxon>Flavobacteriia</taxon>
        <taxon>Flavobacteriales</taxon>
        <taxon>Flavobacteriaceae</taxon>
        <taxon>Myroides</taxon>
    </lineage>
</organism>
<accession>A0AAV3F0W0</accession>
<evidence type="ECO:0000313" key="2">
    <source>
        <dbReference type="Proteomes" id="UP000004834"/>
    </source>
</evidence>
<name>A0AAV3F0W0_9FLAO</name>
<dbReference type="Proteomes" id="UP000004834">
    <property type="component" value="Unassembled WGS sequence"/>
</dbReference>
<sequence>MLPTSKITDMAFDKNYNLYLATDQGLVKLEKR</sequence>
<evidence type="ECO:0000313" key="1">
    <source>
        <dbReference type="EMBL" id="EHO08963.1"/>
    </source>
</evidence>
<proteinExistence type="predicted"/>
<gene>
    <name evidence="1" type="ORF">HMPREF9715_02569</name>
</gene>
<dbReference type="EMBL" id="AGEE01000035">
    <property type="protein sequence ID" value="EHO08963.1"/>
    <property type="molecule type" value="Genomic_DNA"/>
</dbReference>
<dbReference type="AlphaFoldDB" id="A0AAV3F0W0"/>
<reference evidence="1 2" key="1">
    <citation type="submission" date="2011-11" db="EMBL/GenBank/DDBJ databases">
        <title>The Genome Sequence of Myroides odoratimimus CIP 101113.</title>
        <authorList>
            <person name="Earl A."/>
            <person name="Ward D."/>
            <person name="Feldgarden M."/>
            <person name="Gevers D."/>
            <person name="Huys G."/>
            <person name="Young S.K."/>
            <person name="Zeng Q."/>
            <person name="Gargeya S."/>
            <person name="Fitzgerald M."/>
            <person name="Haas B."/>
            <person name="Abouelleil A."/>
            <person name="Alvarado L."/>
            <person name="Arachchi H.M."/>
            <person name="Berlin A."/>
            <person name="Brown A."/>
            <person name="Chapman S.B."/>
            <person name="Chen Z."/>
            <person name="Dunbar C."/>
            <person name="Freedman E."/>
            <person name="Gearin G."/>
            <person name="Goldberg J."/>
            <person name="Griggs A."/>
            <person name="Gujja S."/>
            <person name="Heiman D."/>
            <person name="Howarth C."/>
            <person name="Larson L."/>
            <person name="Lui A."/>
            <person name="MacDonald P.J.P."/>
            <person name="Montmayeur A."/>
            <person name="Murphy C."/>
            <person name="Neiman D."/>
            <person name="Pearson M."/>
            <person name="Priest M."/>
            <person name="Roberts A."/>
            <person name="Saif S."/>
            <person name="Shea T."/>
            <person name="Shenoy N."/>
            <person name="Sisk P."/>
            <person name="Stolte C."/>
            <person name="Sykes S."/>
            <person name="Wortman J."/>
            <person name="Nusbaum C."/>
            <person name="Birren B."/>
        </authorList>
    </citation>
    <scope>NUCLEOTIDE SEQUENCE [LARGE SCALE GENOMIC DNA]</scope>
    <source>
        <strain evidence="1 2">CIP 101113</strain>
    </source>
</reference>
<protein>
    <submittedName>
        <fullName evidence="1">Uncharacterized protein</fullName>
    </submittedName>
</protein>